<sequence>MTSVRQVQVEELRLRLKRRRDEIYHFLDGQFYEDCRRILESVAELDSDGVFLENPSNLPDYVQHVVRPMYWELIQRKLQRYEYKSVEDFMADMRSVVNNCYLYNGIQAPISKLARTMETLMEDRFVKELRVAPVAPLEVKKACAGMSPADSREILRIYALYENLDVGGMSGSTNIQLRTAKSSTLRRMLEYARSTAEHRDRKAQARRVARVSRASNRRRQHVSVTQQTAMQQDADVHFHQDVEPHLEQVPQNVQTATPMMEEVSPIRIEEEEGEWFDDGESDEASQP</sequence>
<dbReference type="PROSITE" id="PS50014">
    <property type="entry name" value="BROMODOMAIN_2"/>
    <property type="match status" value="1"/>
</dbReference>
<dbReference type="CDD" id="cd04369">
    <property type="entry name" value="Bromodomain"/>
    <property type="match status" value="1"/>
</dbReference>
<dbReference type="Proteomes" id="UP000037923">
    <property type="component" value="Unassembled WGS sequence"/>
</dbReference>
<dbReference type="AlphaFoldDB" id="A0A0N0VFQ7"/>
<dbReference type="OMA" id="KCATQRR"/>
<dbReference type="VEuPathDB" id="TriTrypDB:LpyrH10_06_5150"/>
<dbReference type="RefSeq" id="XP_015660340.1">
    <property type="nucleotide sequence ID" value="XM_015801720.1"/>
</dbReference>
<organism evidence="5 6">
    <name type="scientific">Leptomonas pyrrhocoris</name>
    <name type="common">Firebug parasite</name>
    <dbReference type="NCBI Taxonomy" id="157538"/>
    <lineage>
        <taxon>Eukaryota</taxon>
        <taxon>Discoba</taxon>
        <taxon>Euglenozoa</taxon>
        <taxon>Kinetoplastea</taxon>
        <taxon>Metakinetoplastina</taxon>
        <taxon>Trypanosomatida</taxon>
        <taxon>Trypanosomatidae</taxon>
        <taxon>Leishmaniinae</taxon>
        <taxon>Leptomonas</taxon>
    </lineage>
</organism>
<dbReference type="GO" id="GO:0006338">
    <property type="term" value="P:chromatin remodeling"/>
    <property type="evidence" value="ECO:0007669"/>
    <property type="project" value="TreeGrafter"/>
</dbReference>
<reference evidence="5 6" key="1">
    <citation type="submission" date="2015-07" db="EMBL/GenBank/DDBJ databases">
        <title>High-quality genome of monoxenous trypanosomatid Leptomonas pyrrhocoris.</title>
        <authorList>
            <person name="Flegontov P."/>
            <person name="Butenko A."/>
            <person name="Firsov S."/>
            <person name="Vlcek C."/>
            <person name="Logacheva M.D."/>
            <person name="Field M."/>
            <person name="Filatov D."/>
            <person name="Flegontova O."/>
            <person name="Gerasimov E."/>
            <person name="Jackson A.P."/>
            <person name="Kelly S."/>
            <person name="Opperdoes F."/>
            <person name="O'Reilly A."/>
            <person name="Votypka J."/>
            <person name="Yurchenko V."/>
            <person name="Lukes J."/>
        </authorList>
    </citation>
    <scope>NUCLEOTIDE SEQUENCE [LARGE SCALE GENOMIC DNA]</scope>
    <source>
        <strain evidence="5">H10</strain>
    </source>
</reference>
<dbReference type="SMART" id="SM00297">
    <property type="entry name" value="BROMO"/>
    <property type="match status" value="1"/>
</dbReference>
<dbReference type="GO" id="GO:0006355">
    <property type="term" value="P:regulation of DNA-templated transcription"/>
    <property type="evidence" value="ECO:0007669"/>
    <property type="project" value="TreeGrafter"/>
</dbReference>
<dbReference type="Pfam" id="PF00439">
    <property type="entry name" value="Bromodomain"/>
    <property type="match status" value="1"/>
</dbReference>
<evidence type="ECO:0000256" key="3">
    <source>
        <dbReference type="SAM" id="MobiDB-lite"/>
    </source>
</evidence>
<dbReference type="OrthoDB" id="21449at2759"/>
<dbReference type="PANTHER" id="PTHR22880:SF225">
    <property type="entry name" value="BROMODOMAIN-CONTAINING PROTEIN BET-1-RELATED"/>
    <property type="match status" value="1"/>
</dbReference>
<proteinExistence type="predicted"/>
<comment type="caution">
    <text evidence="5">The sequence shown here is derived from an EMBL/GenBank/DDBJ whole genome shotgun (WGS) entry which is preliminary data.</text>
</comment>
<keyword evidence="1 2" id="KW-0103">Bromodomain</keyword>
<evidence type="ECO:0000256" key="2">
    <source>
        <dbReference type="PROSITE-ProRule" id="PRU00035"/>
    </source>
</evidence>
<evidence type="ECO:0000313" key="6">
    <source>
        <dbReference type="Proteomes" id="UP000037923"/>
    </source>
</evidence>
<evidence type="ECO:0000256" key="1">
    <source>
        <dbReference type="ARBA" id="ARBA00023117"/>
    </source>
</evidence>
<dbReference type="GO" id="GO:0003677">
    <property type="term" value="F:DNA binding"/>
    <property type="evidence" value="ECO:0007669"/>
    <property type="project" value="UniProtKB-KW"/>
</dbReference>
<protein>
    <submittedName>
        <fullName evidence="5">Putative DNA-binding protein</fullName>
    </submittedName>
</protein>
<dbReference type="PRINTS" id="PR00503">
    <property type="entry name" value="BROMODOMAIN"/>
</dbReference>
<gene>
    <name evidence="5" type="ORF">ABB37_04145</name>
</gene>
<dbReference type="GeneID" id="26904436"/>
<dbReference type="InterPro" id="IPR001487">
    <property type="entry name" value="Bromodomain"/>
</dbReference>
<dbReference type="EMBL" id="LGTL01000006">
    <property type="protein sequence ID" value="KPA81901.1"/>
    <property type="molecule type" value="Genomic_DNA"/>
</dbReference>
<evidence type="ECO:0000259" key="4">
    <source>
        <dbReference type="PROSITE" id="PS50014"/>
    </source>
</evidence>
<dbReference type="PANTHER" id="PTHR22880">
    <property type="entry name" value="FALZ-RELATED BROMODOMAIN-CONTAINING PROTEINS"/>
    <property type="match status" value="1"/>
</dbReference>
<name>A0A0N0VFQ7_LEPPY</name>
<feature type="region of interest" description="Disordered" evidence="3">
    <location>
        <begin position="262"/>
        <end position="287"/>
    </location>
</feature>
<dbReference type="InterPro" id="IPR050935">
    <property type="entry name" value="Bromo_chromatin_reader"/>
</dbReference>
<dbReference type="SUPFAM" id="SSF47370">
    <property type="entry name" value="Bromodomain"/>
    <property type="match status" value="1"/>
</dbReference>
<dbReference type="GO" id="GO:0005634">
    <property type="term" value="C:nucleus"/>
    <property type="evidence" value="ECO:0007669"/>
    <property type="project" value="TreeGrafter"/>
</dbReference>
<keyword evidence="6" id="KW-1185">Reference proteome</keyword>
<dbReference type="GO" id="GO:0000785">
    <property type="term" value="C:chromatin"/>
    <property type="evidence" value="ECO:0007669"/>
    <property type="project" value="TreeGrafter"/>
</dbReference>
<feature type="compositionally biased region" description="Acidic residues" evidence="3">
    <location>
        <begin position="269"/>
        <end position="287"/>
    </location>
</feature>
<evidence type="ECO:0000313" key="5">
    <source>
        <dbReference type="EMBL" id="KPA81901.1"/>
    </source>
</evidence>
<feature type="domain" description="Bromo" evidence="4">
    <location>
        <begin position="57"/>
        <end position="111"/>
    </location>
</feature>
<keyword evidence="5" id="KW-0238">DNA-binding</keyword>
<dbReference type="InterPro" id="IPR036427">
    <property type="entry name" value="Bromodomain-like_sf"/>
</dbReference>
<accession>A0A0N0VFQ7</accession>
<dbReference type="Gene3D" id="1.20.920.10">
    <property type="entry name" value="Bromodomain-like"/>
    <property type="match status" value="1"/>
</dbReference>